<proteinExistence type="inferred from homology"/>
<organism evidence="7 8">
    <name type="scientific">Rhodococcus chondri</name>
    <dbReference type="NCBI Taxonomy" id="3065941"/>
    <lineage>
        <taxon>Bacteria</taxon>
        <taxon>Bacillati</taxon>
        <taxon>Actinomycetota</taxon>
        <taxon>Actinomycetes</taxon>
        <taxon>Mycobacteriales</taxon>
        <taxon>Nocardiaceae</taxon>
        <taxon>Rhodococcus</taxon>
    </lineage>
</organism>
<protein>
    <submittedName>
        <fullName evidence="7">Enoyl-CoA hydratase-related protein</fullName>
    </submittedName>
</protein>
<evidence type="ECO:0000256" key="2">
    <source>
        <dbReference type="ARBA" id="ARBA00005254"/>
    </source>
</evidence>
<evidence type="ECO:0000256" key="5">
    <source>
        <dbReference type="ARBA" id="ARBA00023717"/>
    </source>
</evidence>
<dbReference type="RefSeq" id="WP_330150729.1">
    <property type="nucleotide sequence ID" value="NZ_JAUZMZ010000013.1"/>
</dbReference>
<dbReference type="InterPro" id="IPR001753">
    <property type="entry name" value="Enoyl-CoA_hydra/iso"/>
</dbReference>
<evidence type="ECO:0000256" key="4">
    <source>
        <dbReference type="ARBA" id="ARBA00023709"/>
    </source>
</evidence>
<sequence>MTDEGASPVEVTRHGHVLVVEMRRADKRNAIDRAMADALDRALTLLDEDGDLWVGVLAADGPVFSAGSDLTAGGDYVTERGGEYGVIRRHRTKPLIAAVDGPALGGGFEIVLACDLVVASDAAVFGLPEVAIGLVPTCAGLFRAPRSLPLNLARELALTGDPISSSRAYAAGFANVLTPAGEARSAAVQLAERICKNAPVAVRASLRAVNEMAAAHDGAGWEATDAAKRAIAGSLDAAEGVRAFLEKRSPEWTGR</sequence>
<keyword evidence="3" id="KW-0443">Lipid metabolism</keyword>
<dbReference type="InterPro" id="IPR029045">
    <property type="entry name" value="ClpP/crotonase-like_dom_sf"/>
</dbReference>
<comment type="caution">
    <text evidence="7">The sequence shown here is derived from an EMBL/GenBank/DDBJ whole genome shotgun (WGS) entry which is preliminary data.</text>
</comment>
<comment type="function">
    <text evidence="1">Could possibly oxidize fatty acids using specific components.</text>
</comment>
<gene>
    <name evidence="7" type="ORF">Q8814_04060</name>
</gene>
<dbReference type="InterPro" id="IPR018376">
    <property type="entry name" value="Enoyl-CoA_hyd/isom_CS"/>
</dbReference>
<dbReference type="CDD" id="cd06558">
    <property type="entry name" value="crotonase-like"/>
    <property type="match status" value="1"/>
</dbReference>
<keyword evidence="8" id="KW-1185">Reference proteome</keyword>
<evidence type="ECO:0000256" key="6">
    <source>
        <dbReference type="RuleBase" id="RU003707"/>
    </source>
</evidence>
<dbReference type="Gene3D" id="3.90.226.10">
    <property type="entry name" value="2-enoyl-CoA Hydratase, Chain A, domain 1"/>
    <property type="match status" value="1"/>
</dbReference>
<name>A0ABU7JMN1_9NOCA</name>
<comment type="catalytic activity">
    <reaction evidence="5">
        <text>a 4-saturated-(3S)-3-hydroxyacyl-CoA = a (3E)-enoyl-CoA + H2O</text>
        <dbReference type="Rhea" id="RHEA:20724"/>
        <dbReference type="ChEBI" id="CHEBI:15377"/>
        <dbReference type="ChEBI" id="CHEBI:58521"/>
        <dbReference type="ChEBI" id="CHEBI:137480"/>
        <dbReference type="EC" id="4.2.1.17"/>
    </reaction>
</comment>
<dbReference type="InterPro" id="IPR014748">
    <property type="entry name" value="Enoyl-CoA_hydra_C"/>
</dbReference>
<reference evidence="7 8" key="1">
    <citation type="submission" date="2023-08" db="EMBL/GenBank/DDBJ databases">
        <authorList>
            <person name="Girao M."/>
            <person name="Carvalho M.F."/>
        </authorList>
    </citation>
    <scope>NUCLEOTIDE SEQUENCE [LARGE SCALE GENOMIC DNA]</scope>
    <source>
        <strain evidence="7 8">CC-R104</strain>
    </source>
</reference>
<comment type="similarity">
    <text evidence="2 6">Belongs to the enoyl-CoA hydratase/isomerase family.</text>
</comment>
<dbReference type="PANTHER" id="PTHR43802:SF1">
    <property type="entry name" value="IP11341P-RELATED"/>
    <property type="match status" value="1"/>
</dbReference>
<evidence type="ECO:0000313" key="8">
    <source>
        <dbReference type="Proteomes" id="UP001331936"/>
    </source>
</evidence>
<dbReference type="EMBL" id="JAUZMZ010000013">
    <property type="protein sequence ID" value="MEE2031290.1"/>
    <property type="molecule type" value="Genomic_DNA"/>
</dbReference>
<accession>A0ABU7JMN1</accession>
<evidence type="ECO:0000313" key="7">
    <source>
        <dbReference type="EMBL" id="MEE2031290.1"/>
    </source>
</evidence>
<dbReference type="Proteomes" id="UP001331936">
    <property type="component" value="Unassembled WGS sequence"/>
</dbReference>
<evidence type="ECO:0000256" key="1">
    <source>
        <dbReference type="ARBA" id="ARBA00002994"/>
    </source>
</evidence>
<keyword evidence="3" id="KW-0276">Fatty acid metabolism</keyword>
<comment type="catalytic activity">
    <reaction evidence="4">
        <text>a (3S)-3-hydroxyacyl-CoA = a (2E)-enoyl-CoA + H2O</text>
        <dbReference type="Rhea" id="RHEA:16105"/>
        <dbReference type="ChEBI" id="CHEBI:15377"/>
        <dbReference type="ChEBI" id="CHEBI:57318"/>
        <dbReference type="ChEBI" id="CHEBI:58856"/>
        <dbReference type="EC" id="4.2.1.17"/>
    </reaction>
</comment>
<dbReference type="Pfam" id="PF00378">
    <property type="entry name" value="ECH_1"/>
    <property type="match status" value="1"/>
</dbReference>
<evidence type="ECO:0000256" key="3">
    <source>
        <dbReference type="ARBA" id="ARBA00022832"/>
    </source>
</evidence>
<dbReference type="PANTHER" id="PTHR43802">
    <property type="entry name" value="ENOYL-COA HYDRATASE"/>
    <property type="match status" value="1"/>
</dbReference>
<dbReference type="SUPFAM" id="SSF52096">
    <property type="entry name" value="ClpP/crotonase"/>
    <property type="match status" value="1"/>
</dbReference>
<dbReference type="PROSITE" id="PS00166">
    <property type="entry name" value="ENOYL_COA_HYDRATASE"/>
    <property type="match status" value="1"/>
</dbReference>
<dbReference type="Gene3D" id="1.10.12.10">
    <property type="entry name" value="Lyase 2-enoyl-coa Hydratase, Chain A, domain 2"/>
    <property type="match status" value="1"/>
</dbReference>